<protein>
    <submittedName>
        <fullName evidence="2">Uncharacterized protein</fullName>
    </submittedName>
</protein>
<proteinExistence type="predicted"/>
<dbReference type="AlphaFoldDB" id="A0A5B7I6G5"/>
<dbReference type="Proteomes" id="UP000324222">
    <property type="component" value="Unassembled WGS sequence"/>
</dbReference>
<keyword evidence="3" id="KW-1185">Reference proteome</keyword>
<gene>
    <name evidence="2" type="ORF">E2C01_071532</name>
</gene>
<evidence type="ECO:0000313" key="3">
    <source>
        <dbReference type="Proteomes" id="UP000324222"/>
    </source>
</evidence>
<accession>A0A5B7I6G5</accession>
<organism evidence="2 3">
    <name type="scientific">Portunus trituberculatus</name>
    <name type="common">Swimming crab</name>
    <name type="synonym">Neptunus trituberculatus</name>
    <dbReference type="NCBI Taxonomy" id="210409"/>
    <lineage>
        <taxon>Eukaryota</taxon>
        <taxon>Metazoa</taxon>
        <taxon>Ecdysozoa</taxon>
        <taxon>Arthropoda</taxon>
        <taxon>Crustacea</taxon>
        <taxon>Multicrustacea</taxon>
        <taxon>Malacostraca</taxon>
        <taxon>Eumalacostraca</taxon>
        <taxon>Eucarida</taxon>
        <taxon>Decapoda</taxon>
        <taxon>Pleocyemata</taxon>
        <taxon>Brachyura</taxon>
        <taxon>Eubrachyura</taxon>
        <taxon>Portunoidea</taxon>
        <taxon>Portunidae</taxon>
        <taxon>Portuninae</taxon>
        <taxon>Portunus</taxon>
    </lineage>
</organism>
<evidence type="ECO:0000313" key="2">
    <source>
        <dbReference type="EMBL" id="MPC77087.1"/>
    </source>
</evidence>
<reference evidence="2 3" key="1">
    <citation type="submission" date="2019-05" db="EMBL/GenBank/DDBJ databases">
        <title>Another draft genome of Portunus trituberculatus and its Hox gene families provides insights of decapod evolution.</title>
        <authorList>
            <person name="Jeong J.-H."/>
            <person name="Song I."/>
            <person name="Kim S."/>
            <person name="Choi T."/>
            <person name="Kim D."/>
            <person name="Ryu S."/>
            <person name="Kim W."/>
        </authorList>
    </citation>
    <scope>NUCLEOTIDE SEQUENCE [LARGE SCALE GENOMIC DNA]</scope>
    <source>
        <tissue evidence="2">Muscle</tissue>
    </source>
</reference>
<evidence type="ECO:0000256" key="1">
    <source>
        <dbReference type="SAM" id="MobiDB-lite"/>
    </source>
</evidence>
<dbReference type="EMBL" id="VSRR010044966">
    <property type="protein sequence ID" value="MPC77087.1"/>
    <property type="molecule type" value="Genomic_DNA"/>
</dbReference>
<feature type="region of interest" description="Disordered" evidence="1">
    <location>
        <begin position="69"/>
        <end position="91"/>
    </location>
</feature>
<sequence length="91" mass="10554">MTLGQSRLQLGNRERDIIRLPSCRRKGDPERFHNLAVTCTWRCRIIPGNTGKVGFKEVSDSLRICHCPPSRHQEQQGRHRKFPSNLADFLE</sequence>
<name>A0A5B7I6G5_PORTR</name>
<comment type="caution">
    <text evidence="2">The sequence shown here is derived from an EMBL/GenBank/DDBJ whole genome shotgun (WGS) entry which is preliminary data.</text>
</comment>